<dbReference type="SMART" id="SM00421">
    <property type="entry name" value="HTH_LUXR"/>
    <property type="match status" value="1"/>
</dbReference>
<evidence type="ECO:0000313" key="5">
    <source>
        <dbReference type="EMBL" id="PHP65234.1"/>
    </source>
</evidence>
<dbReference type="Pfam" id="PF00196">
    <property type="entry name" value="GerE"/>
    <property type="match status" value="1"/>
</dbReference>
<dbReference type="PANTHER" id="PTHR44688:SF16">
    <property type="entry name" value="DNA-BINDING TRANSCRIPTIONAL ACTIVATOR DEVR_DOSR"/>
    <property type="match status" value="1"/>
</dbReference>
<keyword evidence="1" id="KW-0805">Transcription regulation</keyword>
<dbReference type="InterPro" id="IPR000792">
    <property type="entry name" value="Tscrpt_reg_LuxR_C"/>
</dbReference>
<evidence type="ECO:0000313" key="6">
    <source>
        <dbReference type="Proteomes" id="UP000221168"/>
    </source>
</evidence>
<keyword evidence="6" id="KW-1185">Reference proteome</keyword>
<dbReference type="Pfam" id="PF03472">
    <property type="entry name" value="Autoind_bind"/>
    <property type="match status" value="1"/>
</dbReference>
<keyword evidence="2" id="KW-0238">DNA-binding</keyword>
<gene>
    <name evidence="5" type="ORF">CSC94_20195</name>
</gene>
<evidence type="ECO:0000256" key="2">
    <source>
        <dbReference type="ARBA" id="ARBA00023125"/>
    </source>
</evidence>
<dbReference type="InterPro" id="IPR016032">
    <property type="entry name" value="Sig_transdc_resp-reg_C-effctor"/>
</dbReference>
<dbReference type="OrthoDB" id="3170288at2"/>
<evidence type="ECO:0000256" key="3">
    <source>
        <dbReference type="ARBA" id="ARBA00023163"/>
    </source>
</evidence>
<dbReference type="Gene3D" id="1.10.10.10">
    <property type="entry name" value="Winged helix-like DNA-binding domain superfamily/Winged helix DNA-binding domain"/>
    <property type="match status" value="1"/>
</dbReference>
<keyword evidence="3" id="KW-0804">Transcription</keyword>
<sequence length="256" mass="28415">MTRMCGNLEQNVVETAPASGSRLAEHYARALLECHSGYDLFRLLKQMTLDMGFRYFLVVRFPLAGETNLGDLSLLSNLPAELVQAYDQADLLRSSPILEKLQDSTRPVEWEADDINATRKPEAVEAAERLYADFGIRAGICFSVHDTEDRRGAISFSGDRPACSMDEQLFLSWICNQVFERATFFAYEEGTTKPQLSARELECLGWTAAGKTSSEIAVILDLSEHTVNHYLTGCCQKLSAANRAHAVAKGIRLGLI</sequence>
<evidence type="ECO:0000259" key="4">
    <source>
        <dbReference type="PROSITE" id="PS50043"/>
    </source>
</evidence>
<dbReference type="SUPFAM" id="SSF75516">
    <property type="entry name" value="Pheromone-binding domain of LuxR-like quorum-sensing transcription factors"/>
    <property type="match status" value="1"/>
</dbReference>
<dbReference type="PRINTS" id="PR00038">
    <property type="entry name" value="HTHLUXR"/>
</dbReference>
<name>A0A2G1QIF4_9HYPH</name>
<dbReference type="GO" id="GO:0003677">
    <property type="term" value="F:DNA binding"/>
    <property type="evidence" value="ECO:0007669"/>
    <property type="project" value="UniProtKB-KW"/>
</dbReference>
<reference evidence="5 6" key="1">
    <citation type="submission" date="2017-10" db="EMBL/GenBank/DDBJ databases">
        <title>Sedimentibacterium mangrovi gen. nov., sp. nov., a novel member of family Phyllobacteriacea isolated from mangrove sediment.</title>
        <authorList>
            <person name="Liao H."/>
            <person name="Tian Y."/>
        </authorList>
    </citation>
    <scope>NUCLEOTIDE SEQUENCE [LARGE SCALE GENOMIC DNA]</scope>
    <source>
        <strain evidence="5 6">X9-2-2</strain>
    </source>
</reference>
<feature type="domain" description="HTH luxR-type" evidence="4">
    <location>
        <begin position="189"/>
        <end position="254"/>
    </location>
</feature>
<proteinExistence type="predicted"/>
<dbReference type="SUPFAM" id="SSF46894">
    <property type="entry name" value="C-terminal effector domain of the bipartite response regulators"/>
    <property type="match status" value="1"/>
</dbReference>
<dbReference type="AlphaFoldDB" id="A0A2G1QIF4"/>
<dbReference type="GO" id="GO:0006355">
    <property type="term" value="P:regulation of DNA-templated transcription"/>
    <property type="evidence" value="ECO:0007669"/>
    <property type="project" value="InterPro"/>
</dbReference>
<protein>
    <submittedName>
        <fullName evidence="5">LuxR family transcriptional regulator</fullName>
    </submittedName>
</protein>
<dbReference type="Proteomes" id="UP000221168">
    <property type="component" value="Unassembled WGS sequence"/>
</dbReference>
<dbReference type="CDD" id="cd06170">
    <property type="entry name" value="LuxR_C_like"/>
    <property type="match status" value="1"/>
</dbReference>
<dbReference type="InterPro" id="IPR005143">
    <property type="entry name" value="TF_LuxR_autoind-bd_dom"/>
</dbReference>
<evidence type="ECO:0000256" key="1">
    <source>
        <dbReference type="ARBA" id="ARBA00023015"/>
    </source>
</evidence>
<dbReference type="Gene3D" id="3.30.450.80">
    <property type="entry name" value="Transcription factor LuxR-like, autoinducer-binding domain"/>
    <property type="match status" value="1"/>
</dbReference>
<dbReference type="InterPro" id="IPR036693">
    <property type="entry name" value="TF_LuxR_autoind-bd_dom_sf"/>
</dbReference>
<accession>A0A2G1QIF4</accession>
<organism evidence="5 6">
    <name type="scientific">Zhengella mangrovi</name>
    <dbReference type="NCBI Taxonomy" id="1982044"/>
    <lineage>
        <taxon>Bacteria</taxon>
        <taxon>Pseudomonadati</taxon>
        <taxon>Pseudomonadota</taxon>
        <taxon>Alphaproteobacteria</taxon>
        <taxon>Hyphomicrobiales</taxon>
        <taxon>Notoacmeibacteraceae</taxon>
        <taxon>Zhengella</taxon>
    </lineage>
</organism>
<dbReference type="PANTHER" id="PTHR44688">
    <property type="entry name" value="DNA-BINDING TRANSCRIPTIONAL ACTIVATOR DEVR_DOSR"/>
    <property type="match status" value="1"/>
</dbReference>
<comment type="caution">
    <text evidence="5">The sequence shown here is derived from an EMBL/GenBank/DDBJ whole genome shotgun (WGS) entry which is preliminary data.</text>
</comment>
<dbReference type="EMBL" id="PDVP01000017">
    <property type="protein sequence ID" value="PHP65234.1"/>
    <property type="molecule type" value="Genomic_DNA"/>
</dbReference>
<dbReference type="PROSITE" id="PS50043">
    <property type="entry name" value="HTH_LUXR_2"/>
    <property type="match status" value="1"/>
</dbReference>
<dbReference type="InterPro" id="IPR036388">
    <property type="entry name" value="WH-like_DNA-bd_sf"/>
</dbReference>